<accession>A0A137PCW7</accession>
<proteinExistence type="predicted"/>
<evidence type="ECO:0000256" key="1">
    <source>
        <dbReference type="SAM" id="SignalP"/>
    </source>
</evidence>
<sequence>MHSQTAITSIICCLLLGTSAAPLDRSFTKRSQTFGLGDVGGISRDESHNFSATTYGDALGQGIGNEFSPKSIVGGIGGAAAAAGLVRRSQVDNHGNTGAVNRDESFNFESEIFGDSVNDGVGNTFVPSSFVDGVGGLLFKRSQVIEKHGNVEINRDESNNLSTQTYQDSVNNGWGNTVGGFSLVNDLGIGSRPLIRRSQVVSNTGDVRINRDESQNYNFETLGDSVNQGLGNQMSPLSFINGLGSAPLIRRSQVVENTGDVRINRDESQNYSFETLGDSLNQGLGNSNSPVSVVNGVAGRLIKRSQVINKLGNTGINRDESLNSGSLSAGNSINNGWENRFEPTAVGFGDFGGFPRNRLFARSQSTSHGGVKSLVRDESFNYANTNFQDTLNNGIGNVLSSSSFVEDLGNPFLVRRSQVINKQGNTAINRDESQNQFDSALGNSVNNGVDNRMASTAFVGPWGNPWGRFWRRSQVINDVGNKVINRDESQNQFSSSAGNAVNNGVNNEVAPGTFVGPWGGPWGRFWRRSQVINDVGDKVINRDESQNQSNLAWSNSVNNGVNNQVAPGTFVGPWGGPWGRFWRRSQVDSHGNIDRVLRDESFNLDTDNYGDALNSGLNNLVSSTSVTDGLGGFGLLRRSQVVENSSNVSINRDESTNFASSTYGDSLNSGINNLVSPSSVVNGIAGAI</sequence>
<name>A0A137PCW7_CONC2</name>
<gene>
    <name evidence="2" type="ORF">CONCODRAFT_68694</name>
</gene>
<feature type="signal peptide" evidence="1">
    <location>
        <begin position="1"/>
        <end position="20"/>
    </location>
</feature>
<reference evidence="2 3" key="1">
    <citation type="journal article" date="2015" name="Genome Biol. Evol.">
        <title>Phylogenomic analyses indicate that early fungi evolved digesting cell walls of algal ancestors of land plants.</title>
        <authorList>
            <person name="Chang Y."/>
            <person name="Wang S."/>
            <person name="Sekimoto S."/>
            <person name="Aerts A.L."/>
            <person name="Choi C."/>
            <person name="Clum A."/>
            <person name="LaButti K.M."/>
            <person name="Lindquist E.A."/>
            <person name="Yee Ngan C."/>
            <person name="Ohm R.A."/>
            <person name="Salamov A.A."/>
            <person name="Grigoriev I.V."/>
            <person name="Spatafora J.W."/>
            <person name="Berbee M.L."/>
        </authorList>
    </citation>
    <scope>NUCLEOTIDE SEQUENCE [LARGE SCALE GENOMIC DNA]</scope>
    <source>
        <strain evidence="2 3">NRRL 28638</strain>
    </source>
</reference>
<organism evidence="2 3">
    <name type="scientific">Conidiobolus coronatus (strain ATCC 28846 / CBS 209.66 / NRRL 28638)</name>
    <name type="common">Delacroixia coronata</name>
    <dbReference type="NCBI Taxonomy" id="796925"/>
    <lineage>
        <taxon>Eukaryota</taxon>
        <taxon>Fungi</taxon>
        <taxon>Fungi incertae sedis</taxon>
        <taxon>Zoopagomycota</taxon>
        <taxon>Entomophthoromycotina</taxon>
        <taxon>Entomophthoromycetes</taxon>
        <taxon>Entomophthorales</taxon>
        <taxon>Ancylistaceae</taxon>
        <taxon>Conidiobolus</taxon>
    </lineage>
</organism>
<keyword evidence="3" id="KW-1185">Reference proteome</keyword>
<evidence type="ECO:0000313" key="3">
    <source>
        <dbReference type="Proteomes" id="UP000070444"/>
    </source>
</evidence>
<keyword evidence="1" id="KW-0732">Signal</keyword>
<dbReference type="EMBL" id="KQ964445">
    <property type="protein sequence ID" value="KXN72849.1"/>
    <property type="molecule type" value="Genomic_DNA"/>
</dbReference>
<dbReference type="AlphaFoldDB" id="A0A137PCW7"/>
<evidence type="ECO:0000313" key="2">
    <source>
        <dbReference type="EMBL" id="KXN72849.1"/>
    </source>
</evidence>
<dbReference type="Proteomes" id="UP000070444">
    <property type="component" value="Unassembled WGS sequence"/>
</dbReference>
<feature type="chain" id="PRO_5007294693" evidence="1">
    <location>
        <begin position="21"/>
        <end position="688"/>
    </location>
</feature>
<protein>
    <submittedName>
        <fullName evidence="2">Uncharacterized protein</fullName>
    </submittedName>
</protein>